<dbReference type="PANTHER" id="PTHR43591">
    <property type="entry name" value="METHYLTRANSFERASE"/>
    <property type="match status" value="1"/>
</dbReference>
<dbReference type="Proteomes" id="UP000683000">
    <property type="component" value="Unassembled WGS sequence"/>
</dbReference>
<keyword evidence="3" id="KW-0808">Transferase</keyword>
<dbReference type="EMBL" id="JAGFBS010000102">
    <property type="protein sequence ID" value="KAG6369169.1"/>
    <property type="molecule type" value="Genomic_DNA"/>
</dbReference>
<name>A0A8I2YC19_9AGAM</name>
<dbReference type="OrthoDB" id="2013972at2759"/>
<evidence type="ECO:0000313" key="4">
    <source>
        <dbReference type="Proteomes" id="UP000683000"/>
    </source>
</evidence>
<evidence type="ECO:0000256" key="1">
    <source>
        <dbReference type="SAM" id="MobiDB-lite"/>
    </source>
</evidence>
<organism evidence="3 4">
    <name type="scientific">Boletus reticuloceps</name>
    <dbReference type="NCBI Taxonomy" id="495285"/>
    <lineage>
        <taxon>Eukaryota</taxon>
        <taxon>Fungi</taxon>
        <taxon>Dikarya</taxon>
        <taxon>Basidiomycota</taxon>
        <taxon>Agaricomycotina</taxon>
        <taxon>Agaricomycetes</taxon>
        <taxon>Agaricomycetidae</taxon>
        <taxon>Boletales</taxon>
        <taxon>Boletineae</taxon>
        <taxon>Boletaceae</taxon>
        <taxon>Boletoideae</taxon>
        <taxon>Boletus</taxon>
    </lineage>
</organism>
<dbReference type="GO" id="GO:0032259">
    <property type="term" value="P:methylation"/>
    <property type="evidence" value="ECO:0007669"/>
    <property type="project" value="UniProtKB-KW"/>
</dbReference>
<sequence>MAIELNYRHNLQDDDEADINGIPSPGTPNSMGFDDDHDDDSSSDTSSILTELGADEFPGHFREHGGRLFHSHGNLPYPLPVDADEQARLDLQHKILRDLLGSHFVGPVAESLAHESSRQKRVLDLCTGTGRWVMDMASQFRHVRFSGVDIVPIATRRPHSNANFEILDVTQPLRWADGVMDFVHARSKQIANYPAMLREAARVLRPGGIFFSGEIGRYVAFAPGYPSNPAVDAPGATRFFKVINDLLERIRLHEITGHIPHWLRRTGMFTGGRIQEHLIPIGEWHPSSRQRALGRAYLDAMTVFAESLKPFLRGQGGLSEREIFELIDGYVRDMRGVPGLVSVYQTVWAIKA</sequence>
<dbReference type="AlphaFoldDB" id="A0A8I2YC19"/>
<dbReference type="CDD" id="cd02440">
    <property type="entry name" value="AdoMet_MTases"/>
    <property type="match status" value="1"/>
</dbReference>
<protein>
    <submittedName>
        <fullName evidence="3">S-adenosyl-L-methionine-dependent methyltransferase</fullName>
    </submittedName>
</protein>
<dbReference type="SUPFAM" id="SSF53335">
    <property type="entry name" value="S-adenosyl-L-methionine-dependent methyltransferases"/>
    <property type="match status" value="1"/>
</dbReference>
<feature type="domain" description="Methyltransferase" evidence="2">
    <location>
        <begin position="122"/>
        <end position="208"/>
    </location>
</feature>
<keyword evidence="3" id="KW-0489">Methyltransferase</keyword>
<dbReference type="InterPro" id="IPR029063">
    <property type="entry name" value="SAM-dependent_MTases_sf"/>
</dbReference>
<evidence type="ECO:0000259" key="2">
    <source>
        <dbReference type="Pfam" id="PF13649"/>
    </source>
</evidence>
<keyword evidence="4" id="KW-1185">Reference proteome</keyword>
<feature type="compositionally biased region" description="Acidic residues" evidence="1">
    <location>
        <begin position="33"/>
        <end position="42"/>
    </location>
</feature>
<gene>
    <name evidence="3" type="ORF">JVT61DRAFT_1397</name>
</gene>
<accession>A0A8I2YC19</accession>
<dbReference type="Gene3D" id="3.40.50.150">
    <property type="entry name" value="Vaccinia Virus protein VP39"/>
    <property type="match status" value="1"/>
</dbReference>
<evidence type="ECO:0000313" key="3">
    <source>
        <dbReference type="EMBL" id="KAG6369169.1"/>
    </source>
</evidence>
<feature type="region of interest" description="Disordered" evidence="1">
    <location>
        <begin position="1"/>
        <end position="47"/>
    </location>
</feature>
<dbReference type="GO" id="GO:0008168">
    <property type="term" value="F:methyltransferase activity"/>
    <property type="evidence" value="ECO:0007669"/>
    <property type="project" value="UniProtKB-KW"/>
</dbReference>
<dbReference type="InterPro" id="IPR041698">
    <property type="entry name" value="Methyltransf_25"/>
</dbReference>
<reference evidence="3" key="1">
    <citation type="submission" date="2021-03" db="EMBL/GenBank/DDBJ databases">
        <title>Evolutionary innovations through gain and loss of genes in the ectomycorrhizal Boletales.</title>
        <authorList>
            <person name="Wu G."/>
            <person name="Miyauchi S."/>
            <person name="Morin E."/>
            <person name="Yang Z.-L."/>
            <person name="Xu J."/>
            <person name="Martin F.M."/>
        </authorList>
    </citation>
    <scope>NUCLEOTIDE SEQUENCE</scope>
    <source>
        <strain evidence="3">BR01</strain>
    </source>
</reference>
<feature type="compositionally biased region" description="Basic and acidic residues" evidence="1">
    <location>
        <begin position="1"/>
        <end position="12"/>
    </location>
</feature>
<dbReference type="Pfam" id="PF13649">
    <property type="entry name" value="Methyltransf_25"/>
    <property type="match status" value="1"/>
</dbReference>
<proteinExistence type="predicted"/>
<comment type="caution">
    <text evidence="3">The sequence shown here is derived from an EMBL/GenBank/DDBJ whole genome shotgun (WGS) entry which is preliminary data.</text>
</comment>